<dbReference type="InterPro" id="IPR002818">
    <property type="entry name" value="DJ-1/PfpI"/>
</dbReference>
<evidence type="ECO:0000313" key="4">
    <source>
        <dbReference type="Proteomes" id="UP001152797"/>
    </source>
</evidence>
<dbReference type="InterPro" id="IPR050325">
    <property type="entry name" value="Prot/Nucl_acid_deglycase"/>
</dbReference>
<dbReference type="EMBL" id="CAMXCT010000044">
    <property type="protein sequence ID" value="CAI3972943.1"/>
    <property type="molecule type" value="Genomic_DNA"/>
</dbReference>
<proteinExistence type="predicted"/>
<dbReference type="GO" id="GO:1903189">
    <property type="term" value="P:glyoxal metabolic process"/>
    <property type="evidence" value="ECO:0007669"/>
    <property type="project" value="TreeGrafter"/>
</dbReference>
<dbReference type="SUPFAM" id="SSF52317">
    <property type="entry name" value="Class I glutamine amidotransferase-like"/>
    <property type="match status" value="1"/>
</dbReference>
<dbReference type="OrthoDB" id="543156at2759"/>
<dbReference type="AlphaFoldDB" id="A0A9P1BGA9"/>
<comment type="caution">
    <text evidence="2">The sequence shown here is derived from an EMBL/GenBank/DDBJ whole genome shotgun (WGS) entry which is preliminary data.</text>
</comment>
<dbReference type="PANTHER" id="PTHR48094:SF12">
    <property type="entry name" value="PARKINSON DISEASE PROTEIN 7 HOMOLOG"/>
    <property type="match status" value="1"/>
</dbReference>
<dbReference type="Pfam" id="PF01965">
    <property type="entry name" value="DJ-1_PfpI"/>
    <property type="match status" value="1"/>
</dbReference>
<gene>
    <name evidence="2" type="ORF">C1SCF055_LOCUS1476</name>
</gene>
<accession>A0A9P1BGA9</accession>
<name>A0A9P1BGA9_9DINO</name>
<protein>
    <submittedName>
        <fullName evidence="3">DJ-1/PfpI domain-containing protein</fullName>
    </submittedName>
</protein>
<dbReference type="PANTHER" id="PTHR48094">
    <property type="entry name" value="PROTEIN/NUCLEIC ACID DEGLYCASE DJ-1-RELATED"/>
    <property type="match status" value="1"/>
</dbReference>
<feature type="domain" description="DJ-1/PfpI" evidence="1">
    <location>
        <begin position="45"/>
        <end position="200"/>
    </location>
</feature>
<keyword evidence="4" id="KW-1185">Reference proteome</keyword>
<evidence type="ECO:0000313" key="2">
    <source>
        <dbReference type="EMBL" id="CAI3972943.1"/>
    </source>
</evidence>
<organism evidence="2">
    <name type="scientific">Cladocopium goreaui</name>
    <dbReference type="NCBI Taxonomy" id="2562237"/>
    <lineage>
        <taxon>Eukaryota</taxon>
        <taxon>Sar</taxon>
        <taxon>Alveolata</taxon>
        <taxon>Dinophyceae</taxon>
        <taxon>Suessiales</taxon>
        <taxon>Symbiodiniaceae</taxon>
        <taxon>Cladocopium</taxon>
    </lineage>
</organism>
<evidence type="ECO:0000259" key="1">
    <source>
        <dbReference type="Pfam" id="PF01965"/>
    </source>
</evidence>
<dbReference type="CDD" id="cd03135">
    <property type="entry name" value="GATase1_DJ-1"/>
    <property type="match status" value="1"/>
</dbReference>
<dbReference type="EMBL" id="CAMXCT020000044">
    <property type="protein sequence ID" value="CAL1126318.1"/>
    <property type="molecule type" value="Genomic_DNA"/>
</dbReference>
<dbReference type="Proteomes" id="UP001152797">
    <property type="component" value="Unassembled WGS sequence"/>
</dbReference>
<reference evidence="3 4" key="2">
    <citation type="submission" date="2024-05" db="EMBL/GenBank/DDBJ databases">
        <authorList>
            <person name="Chen Y."/>
            <person name="Shah S."/>
            <person name="Dougan E. K."/>
            <person name="Thang M."/>
            <person name="Chan C."/>
        </authorList>
    </citation>
    <scope>NUCLEOTIDE SEQUENCE [LARGE SCALE GENOMIC DNA]</scope>
</reference>
<reference evidence="2" key="1">
    <citation type="submission" date="2022-10" db="EMBL/GenBank/DDBJ databases">
        <authorList>
            <person name="Chen Y."/>
            <person name="Dougan E. K."/>
            <person name="Chan C."/>
            <person name="Rhodes N."/>
            <person name="Thang M."/>
        </authorList>
    </citation>
    <scope>NUCLEOTIDE SEQUENCE</scope>
</reference>
<dbReference type="EMBL" id="CAMXCT030000044">
    <property type="protein sequence ID" value="CAL4760255.1"/>
    <property type="molecule type" value="Genomic_DNA"/>
</dbReference>
<sequence>MLLCCPIGFSGLQSRVTSTRVLVPAATRSDAVTAGKPQWWVSPMEMSVACLTDVLTRAGADVTLASVEKTLELRLNHGITVVADVFFDSCAQTEWAAIASPGGEGSERLADCTALIELLRLQRQKLRPMVAVGESPAELLAAHQLLEFDEKATSYPSARLKKVIGAACAGWWDANVVVDRKVVTSQGPGTAMACALKLVELLFGAQKASALSSELLCPCTY</sequence>
<dbReference type="Gene3D" id="3.40.50.880">
    <property type="match status" value="1"/>
</dbReference>
<dbReference type="GO" id="GO:0005737">
    <property type="term" value="C:cytoplasm"/>
    <property type="evidence" value="ECO:0007669"/>
    <property type="project" value="TreeGrafter"/>
</dbReference>
<evidence type="ECO:0000313" key="3">
    <source>
        <dbReference type="EMBL" id="CAL4760255.1"/>
    </source>
</evidence>
<dbReference type="InterPro" id="IPR029062">
    <property type="entry name" value="Class_I_gatase-like"/>
</dbReference>